<protein>
    <submittedName>
        <fullName evidence="2">Uncharacterized protein</fullName>
    </submittedName>
</protein>
<dbReference type="Proteomes" id="UP001347796">
    <property type="component" value="Unassembled WGS sequence"/>
</dbReference>
<evidence type="ECO:0000313" key="3">
    <source>
        <dbReference type="Proteomes" id="UP001347796"/>
    </source>
</evidence>
<dbReference type="AlphaFoldDB" id="A0AAN8JU53"/>
<proteinExistence type="predicted"/>
<dbReference type="EMBL" id="JAZGQO010000007">
    <property type="protein sequence ID" value="KAK6181625.1"/>
    <property type="molecule type" value="Genomic_DNA"/>
</dbReference>
<gene>
    <name evidence="2" type="ORF">SNE40_009447</name>
</gene>
<reference evidence="2 3" key="1">
    <citation type="submission" date="2024-01" db="EMBL/GenBank/DDBJ databases">
        <title>The genome of the rayed Mediterranean limpet Patella caerulea (Linnaeus, 1758).</title>
        <authorList>
            <person name="Anh-Thu Weber A."/>
            <person name="Halstead-Nussloch G."/>
        </authorList>
    </citation>
    <scope>NUCLEOTIDE SEQUENCE [LARGE SCALE GENOMIC DNA]</scope>
    <source>
        <strain evidence="2">AATW-2023a</strain>
        <tissue evidence="2">Whole specimen</tissue>
    </source>
</reference>
<keyword evidence="3" id="KW-1185">Reference proteome</keyword>
<accession>A0AAN8JU53</accession>
<feature type="region of interest" description="Disordered" evidence="1">
    <location>
        <begin position="204"/>
        <end position="236"/>
    </location>
</feature>
<comment type="caution">
    <text evidence="2">The sequence shown here is derived from an EMBL/GenBank/DDBJ whole genome shotgun (WGS) entry which is preliminary data.</text>
</comment>
<evidence type="ECO:0000313" key="2">
    <source>
        <dbReference type="EMBL" id="KAK6181625.1"/>
    </source>
</evidence>
<name>A0AAN8JU53_PATCE</name>
<organism evidence="2 3">
    <name type="scientific">Patella caerulea</name>
    <name type="common">Rayed Mediterranean limpet</name>
    <dbReference type="NCBI Taxonomy" id="87958"/>
    <lineage>
        <taxon>Eukaryota</taxon>
        <taxon>Metazoa</taxon>
        <taxon>Spiralia</taxon>
        <taxon>Lophotrochozoa</taxon>
        <taxon>Mollusca</taxon>
        <taxon>Gastropoda</taxon>
        <taxon>Patellogastropoda</taxon>
        <taxon>Patelloidea</taxon>
        <taxon>Patellidae</taxon>
        <taxon>Patella</taxon>
    </lineage>
</organism>
<evidence type="ECO:0000256" key="1">
    <source>
        <dbReference type="SAM" id="MobiDB-lite"/>
    </source>
</evidence>
<feature type="compositionally biased region" description="Polar residues" evidence="1">
    <location>
        <begin position="204"/>
        <end position="214"/>
    </location>
</feature>
<sequence>MGSNSSKTRDRVPRSMILSKKTVQYQGKDLNNCDGLTDVEKFRPGSGDSSRNVIPQIEEKLFPLLSDAGQVYSNDDVEVHENPMYRLKGELYDEQTQGLEGYLLGRDINKLRKPFLNPLKQGRLGLEGWDITEQLAHEGILDQTLDKQSHDCIVSDSRQRGLIFEDKTSSDLPSVKTQTSLRLPPIKGAFYDELPFSVQKNLFTTVDSPPTSGADTEECPPPSFAASESVEQKNEY</sequence>